<dbReference type="Proteomes" id="UP000190102">
    <property type="component" value="Unassembled WGS sequence"/>
</dbReference>
<name>A0A1T4RDA0_9BACT</name>
<dbReference type="OrthoDB" id="9769169at2"/>
<organism evidence="2 3">
    <name type="scientific">Trichlorobacter thiogenes</name>
    <dbReference type="NCBI Taxonomy" id="115783"/>
    <lineage>
        <taxon>Bacteria</taxon>
        <taxon>Pseudomonadati</taxon>
        <taxon>Thermodesulfobacteriota</taxon>
        <taxon>Desulfuromonadia</taxon>
        <taxon>Geobacterales</taxon>
        <taxon>Geobacteraceae</taxon>
        <taxon>Trichlorobacter</taxon>
    </lineage>
</organism>
<evidence type="ECO:0000259" key="1">
    <source>
        <dbReference type="Pfam" id="PF13188"/>
    </source>
</evidence>
<dbReference type="InterPro" id="IPR035965">
    <property type="entry name" value="PAS-like_dom_sf"/>
</dbReference>
<dbReference type="SUPFAM" id="SSF55785">
    <property type="entry name" value="PYP-like sensor domain (PAS domain)"/>
    <property type="match status" value="1"/>
</dbReference>
<reference evidence="3" key="1">
    <citation type="submission" date="2017-02" db="EMBL/GenBank/DDBJ databases">
        <authorList>
            <person name="Varghese N."/>
            <person name="Submissions S."/>
        </authorList>
    </citation>
    <scope>NUCLEOTIDE SEQUENCE [LARGE SCALE GENOMIC DNA]</scope>
    <source>
        <strain evidence="3">ATCC BAA-34</strain>
    </source>
</reference>
<protein>
    <recommendedName>
        <fullName evidence="1">PAS domain-containing protein</fullName>
    </recommendedName>
</protein>
<dbReference type="EMBL" id="FUWR01000019">
    <property type="protein sequence ID" value="SKA13867.1"/>
    <property type="molecule type" value="Genomic_DNA"/>
</dbReference>
<evidence type="ECO:0000313" key="2">
    <source>
        <dbReference type="EMBL" id="SKA13867.1"/>
    </source>
</evidence>
<keyword evidence="3" id="KW-1185">Reference proteome</keyword>
<feature type="domain" description="PAS" evidence="1">
    <location>
        <begin position="168"/>
        <end position="200"/>
    </location>
</feature>
<dbReference type="STRING" id="115783.SAMN02745119_02813"/>
<dbReference type="Pfam" id="PF13188">
    <property type="entry name" value="PAS_8"/>
    <property type="match status" value="1"/>
</dbReference>
<dbReference type="InterPro" id="IPR000014">
    <property type="entry name" value="PAS"/>
</dbReference>
<gene>
    <name evidence="2" type="ORF">SAMN02745119_02813</name>
</gene>
<dbReference type="AlphaFoldDB" id="A0A1T4RDA0"/>
<accession>A0A1T4RDA0</accession>
<proteinExistence type="predicted"/>
<evidence type="ECO:0000313" key="3">
    <source>
        <dbReference type="Proteomes" id="UP000190102"/>
    </source>
</evidence>
<dbReference type="Gene3D" id="3.30.450.20">
    <property type="entry name" value="PAS domain"/>
    <property type="match status" value="1"/>
</dbReference>
<sequence length="294" mass="34188">MHPLALLLRDHEGWLMRRVRDYAIERDYTRYTSTLEEAWRVSIVGLTDSICAALELSAEPWELGPDDDFVHDPVAAFGVLEAQKHRTRGITLEMFLGLMKYYRQSYLDLLADQELESTIIRKYIRFIERVFDRIEIAFCAEWSRSNFTNTAAHELQEANRRITNEKNQFLTIFESLPIPVFLLNDRLRVNQMNQAASKLLLSKGRAGSYYYSGRAADAPFPWFGHEVGEFLAADEHERNFFATLTVDGGEHRYRVSLRWMQDISKKFTGMIVSMNDITEQWRLEQKQATGGLSE</sequence>
<dbReference type="RefSeq" id="WP_139366777.1">
    <property type="nucleotide sequence ID" value="NZ_FUWR01000019.1"/>
</dbReference>